<reference evidence="1 2" key="1">
    <citation type="journal article" date="2009" name="Nature">
        <title>Evolution of pathogenicity and sexual reproduction in eight Candida genomes.</title>
        <authorList>
            <person name="Butler G."/>
            <person name="Rasmussen M.D."/>
            <person name="Lin M.F."/>
            <person name="Santos M.A."/>
            <person name="Sakthikumar S."/>
            <person name="Munro C.A."/>
            <person name="Rheinbay E."/>
            <person name="Grabherr M."/>
            <person name="Forche A."/>
            <person name="Reedy J.L."/>
            <person name="Agrafioti I."/>
            <person name="Arnaud M.B."/>
            <person name="Bates S."/>
            <person name="Brown A.J."/>
            <person name="Brunke S."/>
            <person name="Costanzo M.C."/>
            <person name="Fitzpatrick D.A."/>
            <person name="de Groot P.W."/>
            <person name="Harris D."/>
            <person name="Hoyer L.L."/>
            <person name="Hube B."/>
            <person name="Klis F.M."/>
            <person name="Kodira C."/>
            <person name="Lennard N."/>
            <person name="Logue M.E."/>
            <person name="Martin R."/>
            <person name="Neiman A.M."/>
            <person name="Nikolaou E."/>
            <person name="Quail M.A."/>
            <person name="Quinn J."/>
            <person name="Santos M.C."/>
            <person name="Schmitzberger F.F."/>
            <person name="Sherlock G."/>
            <person name="Shah P."/>
            <person name="Silverstein K.A."/>
            <person name="Skrzypek M.S."/>
            <person name="Soll D."/>
            <person name="Staggs R."/>
            <person name="Stansfield I."/>
            <person name="Stumpf M.P."/>
            <person name="Sudbery P.E."/>
            <person name="Srikantha T."/>
            <person name="Zeng Q."/>
            <person name="Berman J."/>
            <person name="Berriman M."/>
            <person name="Heitman J."/>
            <person name="Gow N.A."/>
            <person name="Lorenz M.C."/>
            <person name="Birren B.W."/>
            <person name="Kellis M."/>
            <person name="Cuomo C.A."/>
        </authorList>
    </citation>
    <scope>NUCLEOTIDE SEQUENCE [LARGE SCALE GENOMIC DNA]</scope>
    <source>
        <strain evidence="1 2">ATCC 42720</strain>
    </source>
</reference>
<evidence type="ECO:0000313" key="2">
    <source>
        <dbReference type="Proteomes" id="UP000007703"/>
    </source>
</evidence>
<dbReference type="Proteomes" id="UP000007703">
    <property type="component" value="Unassembled WGS sequence"/>
</dbReference>
<name>C4Y9P6_CLAL4</name>
<dbReference type="InParanoid" id="C4Y9P6"/>
<gene>
    <name evidence="1" type="ORF">CLUG_04936</name>
</gene>
<sequence length="418" mass="47206">MSTGCDKELMAVWKLWPQILQCKSPMEFFLSKVQMTDFSWLQKRQRNVTSSFCLIFFTGFAELFLFPIGDVQCSVCPTKSVQLYIERAGVVRCSLLSEHQSGLFLEAHFQPCFLKRHLGGTRFLCRRRHWQRQRQWRVQRHFGRVRDGNAAQRPFAEAQPNLVEFQVVFAASVEQVGIVKERVDKVAVACCFGADRVAQEKRQGLGEVAEHELALDVEQEHNHQENRESGHARLGQKQVCGHEPVPELGNQLDVAKLARKKQAQVANDPESRLEPELGHQVVVDKSVHLHEERVESLHQEHESRLAGVEVAHHAAGHHKPVEKRKNIVRKISDVVQGKHSPVVAGVVGRHLHRLARHVPVDEAQDLVHASLVPDSRVALGPHVENGGDVAPAVRFNEKLLAGEKPSHVEHNRPEKLAV</sequence>
<proteinExistence type="predicted"/>
<dbReference type="VEuPathDB" id="FungiDB:CLUG_04936"/>
<accession>C4Y9P6</accession>
<dbReference type="AlphaFoldDB" id="C4Y9P6"/>
<dbReference type="KEGG" id="clu:CLUG_04936"/>
<evidence type="ECO:0000313" key="1">
    <source>
        <dbReference type="EMBL" id="EEQ40809.1"/>
    </source>
</evidence>
<protein>
    <submittedName>
        <fullName evidence="1">Uncharacterized protein</fullName>
    </submittedName>
</protein>
<dbReference type="EMBL" id="CH408081">
    <property type="protein sequence ID" value="EEQ40809.1"/>
    <property type="molecule type" value="Genomic_DNA"/>
</dbReference>
<organism evidence="1 2">
    <name type="scientific">Clavispora lusitaniae (strain ATCC 42720)</name>
    <name type="common">Yeast</name>
    <name type="synonym">Candida lusitaniae</name>
    <dbReference type="NCBI Taxonomy" id="306902"/>
    <lineage>
        <taxon>Eukaryota</taxon>
        <taxon>Fungi</taxon>
        <taxon>Dikarya</taxon>
        <taxon>Ascomycota</taxon>
        <taxon>Saccharomycotina</taxon>
        <taxon>Pichiomycetes</taxon>
        <taxon>Metschnikowiaceae</taxon>
        <taxon>Clavispora</taxon>
    </lineage>
</organism>
<dbReference type="HOGENOM" id="CLU_657211_0_0_1"/>